<dbReference type="GO" id="GO:0043780">
    <property type="term" value="F:cobalt-precorrin-5B C1-methyltransferase activity"/>
    <property type="evidence" value="ECO:0007669"/>
    <property type="project" value="RHEA"/>
</dbReference>
<dbReference type="EMBL" id="CYZV01000006">
    <property type="protein sequence ID" value="CUN80079.1"/>
    <property type="molecule type" value="Genomic_DNA"/>
</dbReference>
<sequence length="368" mass="40047">MLDLYVMSGGKKLRCGYTTGSCATAAAKAATIMLFNDVVLNSVDIIVPKGIEIKIPINSIEKGENYCLVSVIKDGGDDPDITDGIEIYARVEKQDSGFTLVGGEGVGVVTKEGLFIEKGLHAINPTPRKTIQEAVMENLPGDIEGGIKVTISVPEGKEIAKKTFNPRLGIVGGISILGTSGIVKPMSEEALKESIRIEINQKGRGKERLVLTFGNIGEKCANDNGFSEDEVVIISNFVGFALECCAEIKIKEVVLIGHIGKVSKVAYGCFNTHSRVNDVRLEVIALELALLGYDTNLIKKVLEQKTSEGAVKFLGEGYDELYKNIGNKIVERMKIYTYGEMKCDAIMYYGFSDYKILYNSLSKLGKFD</sequence>
<evidence type="ECO:0000313" key="6">
    <source>
        <dbReference type="EMBL" id="CUN80079.1"/>
    </source>
</evidence>
<dbReference type="PANTHER" id="PTHR35863:SF1">
    <property type="entry name" value="COBALT-PRECORRIN-5B C(1)-METHYLTRANSFERASE"/>
    <property type="match status" value="1"/>
</dbReference>
<protein>
    <recommendedName>
        <fullName evidence="5">Cobalt-precorrin-5B C(1)-methyltransferase</fullName>
        <ecNumber evidence="5">2.1.1.195</ecNumber>
    </recommendedName>
    <alternativeName>
        <fullName evidence="5">Cobalt-precorrin-6A synthase</fullName>
    </alternativeName>
</protein>
<dbReference type="EC" id="2.1.1.195" evidence="5"/>
<gene>
    <name evidence="5 6" type="primary">cbiD</name>
    <name evidence="6" type="ORF">ERS852470_00748</name>
</gene>
<dbReference type="GO" id="GO:0032259">
    <property type="term" value="P:methylation"/>
    <property type="evidence" value="ECO:0007669"/>
    <property type="project" value="UniProtKB-KW"/>
</dbReference>
<name>A0A173ZWQ7_9CLOT</name>
<evidence type="ECO:0000256" key="2">
    <source>
        <dbReference type="ARBA" id="ARBA00022603"/>
    </source>
</evidence>
<dbReference type="PANTHER" id="PTHR35863">
    <property type="entry name" value="COBALT-PRECORRIN-5B C(1)-METHYLTRANSFERASE"/>
    <property type="match status" value="1"/>
</dbReference>
<dbReference type="GO" id="GO:0019251">
    <property type="term" value="P:anaerobic cobalamin biosynthetic process"/>
    <property type="evidence" value="ECO:0007669"/>
    <property type="project" value="UniProtKB-UniRule"/>
</dbReference>
<evidence type="ECO:0000256" key="1">
    <source>
        <dbReference type="ARBA" id="ARBA00022573"/>
    </source>
</evidence>
<dbReference type="Gene3D" id="3.30.2110.10">
    <property type="entry name" value="CbiD-like"/>
    <property type="match status" value="1"/>
</dbReference>
<evidence type="ECO:0000256" key="5">
    <source>
        <dbReference type="HAMAP-Rule" id="MF_00787"/>
    </source>
</evidence>
<dbReference type="PIRSF" id="PIRSF026782">
    <property type="entry name" value="CbiD"/>
    <property type="match status" value="1"/>
</dbReference>
<keyword evidence="1 5" id="KW-0169">Cobalamin biosynthesis</keyword>
<evidence type="ECO:0000313" key="7">
    <source>
        <dbReference type="Proteomes" id="UP000095558"/>
    </source>
</evidence>
<accession>A0A173ZWQ7</accession>
<dbReference type="AlphaFoldDB" id="A0A173ZWQ7"/>
<evidence type="ECO:0000256" key="3">
    <source>
        <dbReference type="ARBA" id="ARBA00022679"/>
    </source>
</evidence>
<keyword evidence="4 5" id="KW-0949">S-adenosyl-L-methionine</keyword>
<comment type="similarity">
    <text evidence="5">Belongs to the CbiD family.</text>
</comment>
<comment type="pathway">
    <text evidence="5">Cofactor biosynthesis; adenosylcobalamin biosynthesis; cob(II)yrinate a,c-diamide from sirohydrochlorin (anaerobic route): step 6/10.</text>
</comment>
<reference evidence="6 7" key="1">
    <citation type="submission" date="2015-09" db="EMBL/GenBank/DDBJ databases">
        <authorList>
            <consortium name="Pathogen Informatics"/>
        </authorList>
    </citation>
    <scope>NUCLEOTIDE SEQUENCE [LARGE SCALE GENOMIC DNA]</scope>
    <source>
        <strain evidence="6 7">2789STDY5834855</strain>
    </source>
</reference>
<dbReference type="OrthoDB" id="6439987at2"/>
<dbReference type="NCBIfam" id="TIGR00312">
    <property type="entry name" value="cbiD"/>
    <property type="match status" value="1"/>
</dbReference>
<comment type="catalytic activity">
    <reaction evidence="5">
        <text>Co-precorrin-5B + S-adenosyl-L-methionine = Co-precorrin-6A + S-adenosyl-L-homocysteine</text>
        <dbReference type="Rhea" id="RHEA:26285"/>
        <dbReference type="ChEBI" id="CHEBI:57856"/>
        <dbReference type="ChEBI" id="CHEBI:59789"/>
        <dbReference type="ChEBI" id="CHEBI:60063"/>
        <dbReference type="ChEBI" id="CHEBI:60064"/>
        <dbReference type="EC" id="2.1.1.195"/>
    </reaction>
</comment>
<dbReference type="HAMAP" id="MF_00787">
    <property type="entry name" value="CbiD"/>
    <property type="match status" value="1"/>
</dbReference>
<dbReference type="Pfam" id="PF01888">
    <property type="entry name" value="CbiD"/>
    <property type="match status" value="1"/>
</dbReference>
<proteinExistence type="inferred from homology"/>
<keyword evidence="2 5" id="KW-0489">Methyltransferase</keyword>
<dbReference type="InterPro" id="IPR002748">
    <property type="entry name" value="CbiD"/>
</dbReference>
<dbReference type="Proteomes" id="UP000095558">
    <property type="component" value="Unassembled WGS sequence"/>
</dbReference>
<organism evidence="6 7">
    <name type="scientific">Clostridium disporicum</name>
    <dbReference type="NCBI Taxonomy" id="84024"/>
    <lineage>
        <taxon>Bacteria</taxon>
        <taxon>Bacillati</taxon>
        <taxon>Bacillota</taxon>
        <taxon>Clostridia</taxon>
        <taxon>Eubacteriales</taxon>
        <taxon>Clostridiaceae</taxon>
        <taxon>Clostridium</taxon>
    </lineage>
</organism>
<dbReference type="SUPFAM" id="SSF111342">
    <property type="entry name" value="CbiD-like"/>
    <property type="match status" value="1"/>
</dbReference>
<dbReference type="InterPro" id="IPR036074">
    <property type="entry name" value="CbiD_sf"/>
</dbReference>
<dbReference type="GeneID" id="83011901"/>
<keyword evidence="3 5" id="KW-0808">Transferase</keyword>
<dbReference type="RefSeq" id="WP_042398067.1">
    <property type="nucleotide sequence ID" value="NZ_CYYT01000017.1"/>
</dbReference>
<evidence type="ECO:0000256" key="4">
    <source>
        <dbReference type="ARBA" id="ARBA00022691"/>
    </source>
</evidence>
<dbReference type="UniPathway" id="UPA00148">
    <property type="reaction ID" value="UER00227"/>
</dbReference>
<comment type="function">
    <text evidence="5">Catalyzes the methylation of C-1 in cobalt-precorrin-5B to form cobalt-precorrin-6A.</text>
</comment>